<dbReference type="Gene3D" id="1.20.144.10">
    <property type="entry name" value="Phosphatidic acid phosphatase type 2/haloperoxidase"/>
    <property type="match status" value="1"/>
</dbReference>
<gene>
    <name evidence="3" type="ordered locus">Lxx01530</name>
</gene>
<evidence type="ECO:0000259" key="2">
    <source>
        <dbReference type="Pfam" id="PF01569"/>
    </source>
</evidence>
<keyword evidence="1" id="KW-0472">Membrane</keyword>
<accession>Q6AHB9</accession>
<keyword evidence="1" id="KW-1133">Transmembrane helix</keyword>
<feature type="transmembrane region" description="Helical" evidence="1">
    <location>
        <begin position="12"/>
        <end position="34"/>
    </location>
</feature>
<dbReference type="Proteomes" id="UP000001306">
    <property type="component" value="Chromosome"/>
</dbReference>
<dbReference type="InterPro" id="IPR000326">
    <property type="entry name" value="PAP2/HPO"/>
</dbReference>
<feature type="transmembrane region" description="Helical" evidence="1">
    <location>
        <begin position="68"/>
        <end position="86"/>
    </location>
</feature>
<feature type="transmembrane region" description="Helical" evidence="1">
    <location>
        <begin position="157"/>
        <end position="178"/>
    </location>
</feature>
<feature type="transmembrane region" description="Helical" evidence="1">
    <location>
        <begin position="131"/>
        <end position="150"/>
    </location>
</feature>
<dbReference type="eggNOG" id="COG0671">
    <property type="taxonomic scope" value="Bacteria"/>
</dbReference>
<feature type="domain" description="Phosphatidic acid phosphatase type 2/haloperoxidase" evidence="2">
    <location>
        <begin position="128"/>
        <end position="197"/>
    </location>
</feature>
<feature type="transmembrane region" description="Helical" evidence="1">
    <location>
        <begin position="219"/>
        <end position="243"/>
    </location>
</feature>
<dbReference type="Pfam" id="PF01569">
    <property type="entry name" value="PAP2"/>
    <property type="match status" value="1"/>
</dbReference>
<organism evidence="3 4">
    <name type="scientific">Leifsonia xyli subsp. xyli (strain CTCB07)</name>
    <dbReference type="NCBI Taxonomy" id="281090"/>
    <lineage>
        <taxon>Bacteria</taxon>
        <taxon>Bacillati</taxon>
        <taxon>Actinomycetota</taxon>
        <taxon>Actinomycetes</taxon>
        <taxon>Micrococcales</taxon>
        <taxon>Microbacteriaceae</taxon>
        <taxon>Leifsonia</taxon>
    </lineage>
</organism>
<keyword evidence="1" id="KW-0812">Transmembrane</keyword>
<proteinExistence type="predicted"/>
<name>Q6AHB9_LEIXX</name>
<keyword evidence="4" id="KW-1185">Reference proteome</keyword>
<feature type="transmembrane region" description="Helical" evidence="1">
    <location>
        <begin position="93"/>
        <end position="111"/>
    </location>
</feature>
<dbReference type="KEGG" id="lxx:Lxx01530"/>
<dbReference type="EMBL" id="AE016822">
    <property type="protein sequence ID" value="AAT88226.1"/>
    <property type="molecule type" value="Genomic_DNA"/>
</dbReference>
<dbReference type="SUPFAM" id="SSF48317">
    <property type="entry name" value="Acid phosphatase/Vanadium-dependent haloperoxidase"/>
    <property type="match status" value="1"/>
</dbReference>
<dbReference type="AlphaFoldDB" id="Q6AHB9"/>
<feature type="transmembrane region" description="Helical" evidence="1">
    <location>
        <begin position="184"/>
        <end position="207"/>
    </location>
</feature>
<evidence type="ECO:0000256" key="1">
    <source>
        <dbReference type="SAM" id="Phobius"/>
    </source>
</evidence>
<evidence type="ECO:0000313" key="3">
    <source>
        <dbReference type="EMBL" id="AAT88226.1"/>
    </source>
</evidence>
<dbReference type="HOGENOM" id="CLU_061746_1_0_11"/>
<dbReference type="CDD" id="cd01610">
    <property type="entry name" value="PAP2_like"/>
    <property type="match status" value="1"/>
</dbReference>
<dbReference type="STRING" id="281090.Lxx01530"/>
<sequence>MGGWVTMRTKLRVLPFLVGALGCAVAFAGVYLLFVRSYIGQVIDESAFTGADVWKGDLIEFASTFLEVLPVVAVVIGVVTAIAIVAVRRNGTVFAVAVGAALAANVCTQVLKYAILSRLEKGVDIGLANSLPSGHTSVAGSAALVVFLVTAPAYRPLAAVIGSVFTIVAGASTLVEQWHRPSDVVAAMLVIAFWGCVAGVVLAVLRLPPADPPVRSKLLPLLSIAVVCAVAAVIALAATYFSAQAGSEHLFIAYAGSVAAIVTTGFLIAVVGNRLYRALA</sequence>
<dbReference type="InterPro" id="IPR036938">
    <property type="entry name" value="PAP2/HPO_sf"/>
</dbReference>
<feature type="transmembrane region" description="Helical" evidence="1">
    <location>
        <begin position="249"/>
        <end position="271"/>
    </location>
</feature>
<reference evidence="3 4" key="1">
    <citation type="journal article" date="2004" name="Mol. Plant Microbe Interact.">
        <title>The genome sequence of the Gram-positive sugarcane pathogen Leifsonia xyli subsp. xyli.</title>
        <authorList>
            <person name="Monteiro-Vitorello C.B."/>
            <person name="Camargo L.E.A."/>
            <person name="Van Sluys M.A."/>
            <person name="Kitajima J.P."/>
            <person name="Truffi D."/>
            <person name="do Amaral A.M."/>
            <person name="Harakava R."/>
            <person name="de Oliveira J.C.F."/>
            <person name="Wood D."/>
            <person name="de Oliveira M.C."/>
            <person name="Miyaki C.Y."/>
            <person name="Takita M.A."/>
            <person name="da Silva A.C.R."/>
            <person name="Furlan L.R."/>
            <person name="Carraro D.M."/>
            <person name="Camarotte G."/>
            <person name="Almeida N.F. Jr."/>
            <person name="Carrer H."/>
            <person name="Coutinho L.L."/>
            <person name="El-Dorry H.A."/>
            <person name="Ferro M.I.T."/>
            <person name="Gagliardi P.R."/>
            <person name="Giglioti E."/>
            <person name="Goldman M.H.S."/>
            <person name="Goldman G.H."/>
            <person name="Kimura E.T."/>
            <person name="Ferro E.S."/>
            <person name="Kuramae E.E."/>
            <person name="Lemos E.G.M."/>
            <person name="Lemos M.V.F."/>
            <person name="Mauro S.M.Z."/>
            <person name="Machado M.A."/>
            <person name="Marino C.L."/>
            <person name="Menck C.F."/>
            <person name="Nunes L.R."/>
            <person name="Oliveira R.C."/>
            <person name="Pereira G.G."/>
            <person name="Siqueira W."/>
            <person name="de Souza A.A."/>
            <person name="Tsai S.M."/>
            <person name="Zanca A.S."/>
            <person name="Simpson A.J.G."/>
            <person name="Brumbley S.M."/>
            <person name="Setubal J.C."/>
        </authorList>
    </citation>
    <scope>NUCLEOTIDE SEQUENCE [LARGE SCALE GENOMIC DNA]</scope>
    <source>
        <strain evidence="3 4">CTCB07</strain>
    </source>
</reference>
<protein>
    <recommendedName>
        <fullName evidence="2">Phosphatidic acid phosphatase type 2/haloperoxidase domain-containing protein</fullName>
    </recommendedName>
</protein>
<evidence type="ECO:0000313" key="4">
    <source>
        <dbReference type="Proteomes" id="UP000001306"/>
    </source>
</evidence>